<dbReference type="PANTHER" id="PTHR31319:SF103">
    <property type="entry name" value="CCT MOTIF FAMILY PROTEIN"/>
    <property type="match status" value="1"/>
</dbReference>
<evidence type="ECO:0000313" key="7">
    <source>
        <dbReference type="Proteomes" id="UP000077755"/>
    </source>
</evidence>
<evidence type="ECO:0000256" key="1">
    <source>
        <dbReference type="ARBA" id="ARBA00004123"/>
    </source>
</evidence>
<dbReference type="InterPro" id="IPR045281">
    <property type="entry name" value="CONSTANS-like"/>
</dbReference>
<evidence type="ECO:0000259" key="4">
    <source>
        <dbReference type="PROSITE" id="PS51017"/>
    </source>
</evidence>
<dbReference type="Gramene" id="KZN07957">
    <property type="protein sequence ID" value="KZN07957"/>
    <property type="gene ID" value="DCAR_000626"/>
</dbReference>
<comment type="subcellular location">
    <subcellularLocation>
        <location evidence="1 3">Nucleus</location>
    </subcellularLocation>
</comment>
<dbReference type="Proteomes" id="UP000077755">
    <property type="component" value="Chromosome 1"/>
</dbReference>
<sequence>MSSDLFVYDPSYFSSDSFSPYNEAVSINEILQTLPDDENEINELAATLFSSSSASPPDHQMENLTISQETHVGNTNGLTDYEVLDVKSEDFQNPFGFSYGYGGSFGTSGGECENAVKMMQRSFSSKPRFLYQPFMGSSSFDYGQEFSSPGNSSMKIRKVCSTGDLQSIKTREKLSCSPLGTEKSFIEEANTKVVKYSAEERKEKIDRYRAKRAQRNFNKTIKYQCRKTLADNRPRIRGRFARNDEAQGNPKTVNFNRYEDADDYSWAEELRRGDESNEAVFDSSASSSSQFQCFSYH</sequence>
<gene>
    <name evidence="5" type="ORF">DCAR_000626</name>
    <name evidence="6" type="ORF">DCAR_0100406</name>
</gene>
<evidence type="ECO:0000313" key="6">
    <source>
        <dbReference type="EMBL" id="WOG81261.1"/>
    </source>
</evidence>
<dbReference type="OrthoDB" id="894971at2759"/>
<dbReference type="KEGG" id="dcr:108198645"/>
<dbReference type="STRING" id="79200.A0A166FMP9"/>
<keyword evidence="7" id="KW-1185">Reference proteome</keyword>
<dbReference type="PANTHER" id="PTHR31319">
    <property type="entry name" value="ZINC FINGER PROTEIN CONSTANS-LIKE 4"/>
    <property type="match status" value="1"/>
</dbReference>
<dbReference type="InterPro" id="IPR010402">
    <property type="entry name" value="CCT_domain"/>
</dbReference>
<dbReference type="GO" id="GO:0003700">
    <property type="term" value="F:DNA-binding transcription factor activity"/>
    <property type="evidence" value="ECO:0007669"/>
    <property type="project" value="TreeGrafter"/>
</dbReference>
<dbReference type="GO" id="GO:0009909">
    <property type="term" value="P:regulation of flower development"/>
    <property type="evidence" value="ECO:0007669"/>
    <property type="project" value="InterPro"/>
</dbReference>
<dbReference type="PROSITE" id="PS51017">
    <property type="entry name" value="CCT"/>
    <property type="match status" value="1"/>
</dbReference>
<protein>
    <recommendedName>
        <fullName evidence="4">CCT domain-containing protein</fullName>
    </recommendedName>
</protein>
<reference evidence="6" key="2">
    <citation type="submission" date="2022-03" db="EMBL/GenBank/DDBJ databases">
        <title>Draft title - Genomic analysis of global carrot germplasm unveils the trajectory of domestication and the origin of high carotenoid orange carrot.</title>
        <authorList>
            <person name="Iorizzo M."/>
            <person name="Ellison S."/>
            <person name="Senalik D."/>
            <person name="Macko-Podgorni A."/>
            <person name="Grzebelus D."/>
            <person name="Bostan H."/>
            <person name="Rolling W."/>
            <person name="Curaba J."/>
            <person name="Simon P."/>
        </authorList>
    </citation>
    <scope>NUCLEOTIDE SEQUENCE</scope>
    <source>
        <tissue evidence="6">Leaf</tissue>
    </source>
</reference>
<organism evidence="5">
    <name type="scientific">Daucus carota subsp. sativus</name>
    <name type="common">Carrot</name>
    <dbReference type="NCBI Taxonomy" id="79200"/>
    <lineage>
        <taxon>Eukaryota</taxon>
        <taxon>Viridiplantae</taxon>
        <taxon>Streptophyta</taxon>
        <taxon>Embryophyta</taxon>
        <taxon>Tracheophyta</taxon>
        <taxon>Spermatophyta</taxon>
        <taxon>Magnoliopsida</taxon>
        <taxon>eudicotyledons</taxon>
        <taxon>Gunneridae</taxon>
        <taxon>Pentapetalae</taxon>
        <taxon>asterids</taxon>
        <taxon>campanulids</taxon>
        <taxon>Apiales</taxon>
        <taxon>Apiaceae</taxon>
        <taxon>Apioideae</taxon>
        <taxon>Scandiceae</taxon>
        <taxon>Daucinae</taxon>
        <taxon>Daucus</taxon>
        <taxon>Daucus sect. Daucus</taxon>
    </lineage>
</organism>
<feature type="domain" description="CCT" evidence="4">
    <location>
        <begin position="201"/>
        <end position="243"/>
    </location>
</feature>
<dbReference type="EMBL" id="LNRQ01000001">
    <property type="protein sequence ID" value="KZN07957.1"/>
    <property type="molecule type" value="Genomic_DNA"/>
</dbReference>
<dbReference type="EMBL" id="CP093343">
    <property type="protein sequence ID" value="WOG81261.1"/>
    <property type="molecule type" value="Genomic_DNA"/>
</dbReference>
<dbReference type="AlphaFoldDB" id="A0A166FMP9"/>
<dbReference type="Pfam" id="PF06203">
    <property type="entry name" value="CCT"/>
    <property type="match status" value="1"/>
</dbReference>
<reference evidence="5" key="1">
    <citation type="journal article" date="2016" name="Nat. Genet.">
        <title>A high-quality carrot genome assembly provides new insights into carotenoid accumulation and asterid genome evolution.</title>
        <authorList>
            <person name="Iorizzo M."/>
            <person name="Ellison S."/>
            <person name="Senalik D."/>
            <person name="Zeng P."/>
            <person name="Satapoomin P."/>
            <person name="Huang J."/>
            <person name="Bowman M."/>
            <person name="Iovene M."/>
            <person name="Sanseverino W."/>
            <person name="Cavagnaro P."/>
            <person name="Yildiz M."/>
            <person name="Macko-Podgorni A."/>
            <person name="Moranska E."/>
            <person name="Grzebelus E."/>
            <person name="Grzebelus D."/>
            <person name="Ashrafi H."/>
            <person name="Zheng Z."/>
            <person name="Cheng S."/>
            <person name="Spooner D."/>
            <person name="Van Deynze A."/>
            <person name="Simon P."/>
        </authorList>
    </citation>
    <scope>NUCLEOTIDE SEQUENCE [LARGE SCALE GENOMIC DNA]</scope>
    <source>
        <tissue evidence="5">Leaf</tissue>
    </source>
</reference>
<accession>A0A166FMP9</accession>
<keyword evidence="2 3" id="KW-0539">Nucleus</keyword>
<evidence type="ECO:0000256" key="2">
    <source>
        <dbReference type="ARBA" id="ARBA00023242"/>
    </source>
</evidence>
<dbReference type="GO" id="GO:0005634">
    <property type="term" value="C:nucleus"/>
    <property type="evidence" value="ECO:0007669"/>
    <property type="project" value="UniProtKB-SubCell"/>
</dbReference>
<evidence type="ECO:0000256" key="3">
    <source>
        <dbReference type="PROSITE-ProRule" id="PRU00357"/>
    </source>
</evidence>
<evidence type="ECO:0000313" key="5">
    <source>
        <dbReference type="EMBL" id="KZN07957.1"/>
    </source>
</evidence>
<proteinExistence type="predicted"/>
<dbReference type="OMA" id="GSMTQYH"/>
<name>A0A166FMP9_DAUCS</name>